<dbReference type="InterPro" id="IPR002048">
    <property type="entry name" value="EF_hand_dom"/>
</dbReference>
<dbReference type="EMBL" id="CAJZBQ010000059">
    <property type="protein sequence ID" value="CAG9334724.1"/>
    <property type="molecule type" value="Genomic_DNA"/>
</dbReference>
<evidence type="ECO:0000256" key="2">
    <source>
        <dbReference type="ARBA" id="ARBA00022737"/>
    </source>
</evidence>
<dbReference type="GO" id="GO:0005509">
    <property type="term" value="F:calcium ion binding"/>
    <property type="evidence" value="ECO:0007669"/>
    <property type="project" value="InterPro"/>
</dbReference>
<dbReference type="Gene3D" id="2.130.10.10">
    <property type="entry name" value="YVTN repeat-like/Quinoprotein amine dehydrogenase"/>
    <property type="match status" value="2"/>
</dbReference>
<dbReference type="InterPro" id="IPR001680">
    <property type="entry name" value="WD40_rpt"/>
</dbReference>
<dbReference type="PROSITE" id="PS50222">
    <property type="entry name" value="EF_HAND_2"/>
    <property type="match status" value="1"/>
</dbReference>
<dbReference type="AlphaFoldDB" id="A0AAU9KKY6"/>
<dbReference type="Gene3D" id="1.10.238.10">
    <property type="entry name" value="EF-hand"/>
    <property type="match status" value="1"/>
</dbReference>
<gene>
    <name evidence="6" type="ORF">BSTOLATCC_MIC62266</name>
</gene>
<dbReference type="PROSITE" id="PS00018">
    <property type="entry name" value="EF_HAND_1"/>
    <property type="match status" value="1"/>
</dbReference>
<dbReference type="SUPFAM" id="SSF47473">
    <property type="entry name" value="EF-hand"/>
    <property type="match status" value="1"/>
</dbReference>
<feature type="domain" description="EF-hand" evidence="5">
    <location>
        <begin position="82"/>
        <end position="117"/>
    </location>
</feature>
<dbReference type="Proteomes" id="UP001162131">
    <property type="component" value="Unassembled WGS sequence"/>
</dbReference>
<evidence type="ECO:0000256" key="4">
    <source>
        <dbReference type="PROSITE-ProRule" id="PRU00221"/>
    </source>
</evidence>
<dbReference type="SMART" id="SM00320">
    <property type="entry name" value="WD40"/>
    <property type="match status" value="9"/>
</dbReference>
<evidence type="ECO:0000256" key="1">
    <source>
        <dbReference type="ARBA" id="ARBA00022574"/>
    </source>
</evidence>
<dbReference type="Pfam" id="PF00400">
    <property type="entry name" value="WD40"/>
    <property type="match status" value="5"/>
</dbReference>
<dbReference type="PROSITE" id="PS50294">
    <property type="entry name" value="WD_REPEATS_REGION"/>
    <property type="match status" value="2"/>
</dbReference>
<evidence type="ECO:0000256" key="3">
    <source>
        <dbReference type="ARBA" id="ARBA00022837"/>
    </source>
</evidence>
<evidence type="ECO:0000313" key="7">
    <source>
        <dbReference type="Proteomes" id="UP001162131"/>
    </source>
</evidence>
<organism evidence="6 7">
    <name type="scientific">Blepharisma stoltei</name>
    <dbReference type="NCBI Taxonomy" id="1481888"/>
    <lineage>
        <taxon>Eukaryota</taxon>
        <taxon>Sar</taxon>
        <taxon>Alveolata</taxon>
        <taxon>Ciliophora</taxon>
        <taxon>Postciliodesmatophora</taxon>
        <taxon>Heterotrichea</taxon>
        <taxon>Heterotrichida</taxon>
        <taxon>Blepharismidae</taxon>
        <taxon>Blepharisma</taxon>
    </lineage>
</organism>
<dbReference type="InterPro" id="IPR051242">
    <property type="entry name" value="WD-EF-hand_domain"/>
</dbReference>
<evidence type="ECO:0000313" key="6">
    <source>
        <dbReference type="EMBL" id="CAG9334724.1"/>
    </source>
</evidence>
<evidence type="ECO:0000259" key="5">
    <source>
        <dbReference type="PROSITE" id="PS50222"/>
    </source>
</evidence>
<dbReference type="InterPro" id="IPR015943">
    <property type="entry name" value="WD40/YVTN_repeat-like_dom_sf"/>
</dbReference>
<accession>A0AAU9KKY6</accession>
<dbReference type="InterPro" id="IPR018247">
    <property type="entry name" value="EF_Hand_1_Ca_BS"/>
</dbReference>
<dbReference type="PANTHER" id="PTHR44324">
    <property type="entry name" value="WD40 REPEAT DOMAIN 95"/>
    <property type="match status" value="1"/>
</dbReference>
<reference evidence="6" key="1">
    <citation type="submission" date="2021-09" db="EMBL/GenBank/DDBJ databases">
        <authorList>
            <consortium name="AG Swart"/>
            <person name="Singh M."/>
            <person name="Singh A."/>
            <person name="Seah K."/>
            <person name="Emmerich C."/>
        </authorList>
    </citation>
    <scope>NUCLEOTIDE SEQUENCE</scope>
    <source>
        <strain evidence="6">ATCC30299</strain>
    </source>
</reference>
<keyword evidence="2" id="KW-0677">Repeat</keyword>
<feature type="repeat" description="WD" evidence="4">
    <location>
        <begin position="385"/>
        <end position="426"/>
    </location>
</feature>
<dbReference type="PROSITE" id="PS50082">
    <property type="entry name" value="WD_REPEATS_2"/>
    <property type="match status" value="4"/>
</dbReference>
<dbReference type="InterPro" id="IPR011992">
    <property type="entry name" value="EF-hand-dom_pair"/>
</dbReference>
<dbReference type="InterPro" id="IPR019775">
    <property type="entry name" value="WD40_repeat_CS"/>
</dbReference>
<dbReference type="InterPro" id="IPR036322">
    <property type="entry name" value="WD40_repeat_dom_sf"/>
</dbReference>
<dbReference type="CDD" id="cd00200">
    <property type="entry name" value="WD40"/>
    <property type="match status" value="1"/>
</dbReference>
<sequence>MQERLERKPTVLPSERAAYANKLELEEELLLDLTMNLDSFTICEIKKEFDKKSGALDLEDFVNSLRFYFDQWKPNLENRDKIMLKLIIQLFKDIDINKNGIVEWEEFTNYIIEKATALNAMKKTRTDVIKNYSLSPVLIACPNSMTVERLVLMETLDRIGVIEDYTHIVKFYNPETGKTMGKELQVQNEEFQQINIHQASYLYKGPRRVIVNNAAFLPEPEYQYLVTLCNDGTIRSWGTNGSHFHSMNHKGGYPILYCKEPQRAVAWNYLNRILYTGDSEGDIKIWNYEDRESNFPAQVLSEGHEDLVTDIFAIPKFEFLFSCSLDRKVILWDTISNKPRRVYSSHTQGVLSLAFNSEYRLLFSSGFDHDIYVWNPYIDSAAFTIEGHSASLVGVKVLPNSPQIISADIDGYVKVWDIRNLSCVQTFNIEEKRSGERFSLNDFLYIPKLQRLIFGGKSLVFYDYDKNCSPHLVDDNIPLGCYYTPNSQKMVTPIVNKVKLWNALTGKYENFYAPSADGDISCAEMDYLAKRIILGNQKGHVRVYNIKNGALMKSLTDHKAEINCISSSTQLNLIVTSSLDMVIMVHDDNVLSDSHLLYYVDEVWSIAHSLKLVYFLDMLVIGAGDGSVKFWDLEAGELSDHEFSHNREISAIQVVELYPLVFSCDVSGEVKLWSLPPSPYKWCNIYKFLNLDQEGVNSYVQSTEYDNKRHILFIGDEKGCLKAFSFEKLISVLEIAPISSDGRENKLKCLRNQLGKDLPDLPKNLVYQISSMKLHSESIRHLHFMTENSTLITTSYDKNVKLVSTEAWEVIGALQQGLNMRPYAKTEFESQIPWRFYLNTSAIDAQIDSEINKLSQNMEKQNLNPKPHDERSMLIEGRGFMEPQTLMNLIKVKRPNKFSRIPTLKSTLFQTKIKINPQKLSRNHSLMLVNAKAIKDKKLSELNRSMIDKKIRPPEKESKYKILNKSFVQPSKLQTLPSLSNIYKNDNYKSSLILQKRLSKSVFKTASKLAEALSEPYF</sequence>
<feature type="repeat" description="WD" evidence="4">
    <location>
        <begin position="618"/>
        <end position="641"/>
    </location>
</feature>
<name>A0AAU9KKY6_9CILI</name>
<comment type="caution">
    <text evidence="6">The sequence shown here is derived from an EMBL/GenBank/DDBJ whole genome shotgun (WGS) entry which is preliminary data.</text>
</comment>
<dbReference type="PANTHER" id="PTHR44324:SF4">
    <property type="entry name" value="WD40 REPEAT DOMAIN 95"/>
    <property type="match status" value="1"/>
</dbReference>
<feature type="repeat" description="WD" evidence="4">
    <location>
        <begin position="301"/>
        <end position="342"/>
    </location>
</feature>
<feature type="repeat" description="WD" evidence="4">
    <location>
        <begin position="343"/>
        <end position="375"/>
    </location>
</feature>
<dbReference type="PROSITE" id="PS00678">
    <property type="entry name" value="WD_REPEATS_1"/>
    <property type="match status" value="1"/>
</dbReference>
<keyword evidence="7" id="KW-1185">Reference proteome</keyword>
<dbReference type="SUPFAM" id="SSF50978">
    <property type="entry name" value="WD40 repeat-like"/>
    <property type="match status" value="2"/>
</dbReference>
<keyword evidence="1 4" id="KW-0853">WD repeat</keyword>
<keyword evidence="3" id="KW-0106">Calcium</keyword>
<proteinExistence type="predicted"/>
<protein>
    <recommendedName>
        <fullName evidence="5">EF-hand domain-containing protein</fullName>
    </recommendedName>
</protein>